<feature type="domain" description="DnaJ homologue subfamily C member 28 conserved" evidence="2">
    <location>
        <begin position="32"/>
        <end position="103"/>
    </location>
</feature>
<accession>A0A0H1BJY8</accession>
<dbReference type="OrthoDB" id="1922282at2759"/>
<evidence type="ECO:0000259" key="2">
    <source>
        <dbReference type="Pfam" id="PF09350"/>
    </source>
</evidence>
<dbReference type="PANTHER" id="PTHR39394">
    <property type="entry name" value="YALI0E31793P"/>
    <property type="match status" value="1"/>
</dbReference>
<keyword evidence="4" id="KW-1185">Reference proteome</keyword>
<feature type="compositionally biased region" description="Low complexity" evidence="1">
    <location>
        <begin position="147"/>
        <end position="156"/>
    </location>
</feature>
<name>A0A0H1BJY8_9EURO</name>
<protein>
    <recommendedName>
        <fullName evidence="2">DnaJ homologue subfamily C member 28 conserved domain-containing protein</fullName>
    </recommendedName>
</protein>
<dbReference type="PANTHER" id="PTHR39394:SF1">
    <property type="entry name" value="DNAJ HOMOLOGUE SUBFAMILY C MEMBER 28 CONSERVED DOMAIN-CONTAINING PROTEIN"/>
    <property type="match status" value="1"/>
</dbReference>
<comment type="caution">
    <text evidence="3">The sequence shown here is derived from an EMBL/GenBank/DDBJ whole genome shotgun (WGS) entry which is preliminary data.</text>
</comment>
<gene>
    <name evidence="3" type="ORF">EMPG_09238</name>
</gene>
<dbReference type="AlphaFoldDB" id="A0A0H1BJY8"/>
<dbReference type="InterPro" id="IPR018961">
    <property type="entry name" value="DnaJ_homolog_subfam-C_membr-28"/>
</dbReference>
<evidence type="ECO:0000313" key="3">
    <source>
        <dbReference type="EMBL" id="KLJ11814.1"/>
    </source>
</evidence>
<feature type="region of interest" description="Disordered" evidence="1">
    <location>
        <begin position="140"/>
        <end position="178"/>
    </location>
</feature>
<evidence type="ECO:0000256" key="1">
    <source>
        <dbReference type="SAM" id="MobiDB-lite"/>
    </source>
</evidence>
<dbReference type="EMBL" id="LDEV01001335">
    <property type="protein sequence ID" value="KLJ11814.1"/>
    <property type="molecule type" value="Genomic_DNA"/>
</dbReference>
<proteinExistence type="predicted"/>
<dbReference type="Proteomes" id="UP000053573">
    <property type="component" value="Unassembled WGS sequence"/>
</dbReference>
<feature type="region of interest" description="Disordered" evidence="1">
    <location>
        <begin position="238"/>
        <end position="264"/>
    </location>
</feature>
<feature type="compositionally biased region" description="Polar residues" evidence="1">
    <location>
        <begin position="250"/>
        <end position="259"/>
    </location>
</feature>
<sequence>MSEREREAIRRELQERFTPSARAITPHGLSSLANERIEDAIARGQFRNIQRGKGINIERDHNASSPYIDTTEYLLNKIIQKQEVTPPWIEKQQEVAKEVDRFRRRLRSDWKRHAVRLIASQGGSLESQIRRARGYAAAEVRLGNNGGNTSNTTETNAKAPESHDSPSESQRLPSVPPLRDSDYLKIEQAYHNLTVKNLNALIRSYNLMAPPVAQKPYLKLERELLSCYADVAPSLPGELQGRATERPRDSNGSIPSGSHESGLLKSLSLTQKVRLHEEDPSKRYGFKQFWRDLWNRNDTAAG</sequence>
<dbReference type="Pfam" id="PF09350">
    <property type="entry name" value="DJC28_CD"/>
    <property type="match status" value="1"/>
</dbReference>
<dbReference type="STRING" id="2060906.A0A0H1BJY8"/>
<reference evidence="4" key="1">
    <citation type="journal article" date="2015" name="PLoS Genet.">
        <title>The dynamic genome and transcriptome of the human fungal pathogen Blastomyces and close relative Emmonsia.</title>
        <authorList>
            <person name="Munoz J.F."/>
            <person name="Gauthier G.M."/>
            <person name="Desjardins C.A."/>
            <person name="Gallo J.E."/>
            <person name="Holder J."/>
            <person name="Sullivan T.D."/>
            <person name="Marty A.J."/>
            <person name="Carmen J.C."/>
            <person name="Chen Z."/>
            <person name="Ding L."/>
            <person name="Gujja S."/>
            <person name="Magrini V."/>
            <person name="Misas E."/>
            <person name="Mitreva M."/>
            <person name="Priest M."/>
            <person name="Saif S."/>
            <person name="Whiston E.A."/>
            <person name="Young S."/>
            <person name="Zeng Q."/>
            <person name="Goldman W.E."/>
            <person name="Mardis E.R."/>
            <person name="Taylor J.W."/>
            <person name="McEwen J.G."/>
            <person name="Clay O.K."/>
            <person name="Klein B.S."/>
            <person name="Cuomo C.A."/>
        </authorList>
    </citation>
    <scope>NUCLEOTIDE SEQUENCE [LARGE SCALE GENOMIC DNA]</scope>
    <source>
        <strain evidence="4">UAMH 139</strain>
    </source>
</reference>
<organism evidence="3 4">
    <name type="scientific">Blastomyces silverae</name>
    <dbReference type="NCBI Taxonomy" id="2060906"/>
    <lineage>
        <taxon>Eukaryota</taxon>
        <taxon>Fungi</taxon>
        <taxon>Dikarya</taxon>
        <taxon>Ascomycota</taxon>
        <taxon>Pezizomycotina</taxon>
        <taxon>Eurotiomycetes</taxon>
        <taxon>Eurotiomycetidae</taxon>
        <taxon>Onygenales</taxon>
        <taxon>Ajellomycetaceae</taxon>
        <taxon>Blastomyces</taxon>
    </lineage>
</organism>
<evidence type="ECO:0000313" key="4">
    <source>
        <dbReference type="Proteomes" id="UP000053573"/>
    </source>
</evidence>